<evidence type="ECO:0000256" key="3">
    <source>
        <dbReference type="ARBA" id="ARBA00022692"/>
    </source>
</evidence>
<dbReference type="GO" id="GO:0005886">
    <property type="term" value="C:plasma membrane"/>
    <property type="evidence" value="ECO:0007669"/>
    <property type="project" value="UniProtKB-SubCell"/>
</dbReference>
<dbReference type="InterPro" id="IPR001851">
    <property type="entry name" value="ABC_transp_permease"/>
</dbReference>
<evidence type="ECO:0000256" key="2">
    <source>
        <dbReference type="ARBA" id="ARBA00022475"/>
    </source>
</evidence>
<dbReference type="CDD" id="cd06581">
    <property type="entry name" value="TM_PBP1_LivM_like"/>
    <property type="match status" value="1"/>
</dbReference>
<evidence type="ECO:0000256" key="5">
    <source>
        <dbReference type="ARBA" id="ARBA00023136"/>
    </source>
</evidence>
<gene>
    <name evidence="7" type="ORF">D3867_18255</name>
</gene>
<organism evidence="7 8">
    <name type="scientific">Azospirillum brasilense</name>
    <dbReference type="NCBI Taxonomy" id="192"/>
    <lineage>
        <taxon>Bacteria</taxon>
        <taxon>Pseudomonadati</taxon>
        <taxon>Pseudomonadota</taxon>
        <taxon>Alphaproteobacteria</taxon>
        <taxon>Rhodospirillales</taxon>
        <taxon>Azospirillaceae</taxon>
        <taxon>Azospirillum</taxon>
    </lineage>
</organism>
<keyword evidence="5 6" id="KW-0472">Membrane</keyword>
<evidence type="ECO:0000313" key="8">
    <source>
        <dbReference type="Proteomes" id="UP000298596"/>
    </source>
</evidence>
<dbReference type="Pfam" id="PF02653">
    <property type="entry name" value="BPD_transp_2"/>
    <property type="match status" value="1"/>
</dbReference>
<dbReference type="GO" id="GO:0015658">
    <property type="term" value="F:branched-chain amino acid transmembrane transporter activity"/>
    <property type="evidence" value="ECO:0007669"/>
    <property type="project" value="InterPro"/>
</dbReference>
<comment type="subcellular location">
    <subcellularLocation>
        <location evidence="1">Cell membrane</location>
        <topology evidence="1">Multi-pass membrane protein</topology>
    </subcellularLocation>
</comment>
<dbReference type="EMBL" id="CP032331">
    <property type="protein sequence ID" value="QCO03935.1"/>
    <property type="molecule type" value="Genomic_DNA"/>
</dbReference>
<evidence type="ECO:0000256" key="6">
    <source>
        <dbReference type="SAM" id="Phobius"/>
    </source>
</evidence>
<keyword evidence="2" id="KW-1003">Cell membrane</keyword>
<feature type="transmembrane region" description="Helical" evidence="6">
    <location>
        <begin position="38"/>
        <end position="56"/>
    </location>
</feature>
<dbReference type="Proteomes" id="UP000298596">
    <property type="component" value="Plasmid p1"/>
</dbReference>
<reference evidence="7 8" key="1">
    <citation type="submission" date="2018-09" db="EMBL/GenBank/DDBJ databases">
        <title>Whole genome based analysis of evolution and adaptive divergence in Indian and Brazilian strains of Azospirillum brasilense.</title>
        <authorList>
            <person name="Singh C."/>
            <person name="Tripathi A.K."/>
        </authorList>
    </citation>
    <scope>NUCLEOTIDE SEQUENCE [LARGE SCALE GENOMIC DNA]</scope>
    <source>
        <strain evidence="7 8">MTCC4036</strain>
        <plasmid evidence="7 8">p1</plasmid>
    </source>
</reference>
<dbReference type="PANTHER" id="PTHR30482:SF17">
    <property type="entry name" value="ABC TRANSPORTER ATP-BINDING PROTEIN"/>
    <property type="match status" value="1"/>
</dbReference>
<feature type="transmembrane region" description="Helical" evidence="6">
    <location>
        <begin position="63"/>
        <end position="91"/>
    </location>
</feature>
<evidence type="ECO:0000256" key="1">
    <source>
        <dbReference type="ARBA" id="ARBA00004651"/>
    </source>
</evidence>
<geneLocation type="plasmid" evidence="7">
    <name>p1</name>
</geneLocation>
<feature type="transmembrane region" description="Helical" evidence="6">
    <location>
        <begin position="272"/>
        <end position="296"/>
    </location>
</feature>
<evidence type="ECO:0000313" key="7">
    <source>
        <dbReference type="EMBL" id="QCO03935.1"/>
    </source>
</evidence>
<dbReference type="AlphaFoldDB" id="A0A4D8Q1D6"/>
<dbReference type="PANTHER" id="PTHR30482">
    <property type="entry name" value="HIGH-AFFINITY BRANCHED-CHAIN AMINO ACID TRANSPORT SYSTEM PERMEASE"/>
    <property type="match status" value="1"/>
</dbReference>
<keyword evidence="3 6" id="KW-0812">Transmembrane</keyword>
<name>A0A4D8Q1D6_AZOBR</name>
<sequence length="338" mass="35928">MATQSKTTGIKTANIKTADTQTTTIALRRPGQDSTRNAIILGIGLLIALAAPYVLYPVFVMKVLCFALFACAFNLLIGFAGLLSFGHAAFFGGAAYITAHSAKVWGLGPEVSILLGMGFSALLGLAFGALAIRRQGIYFAMITLALSQMVFFMALQLKFTGGEDGIQAVPRGHLFGVIDLNNSLSMYYFVLAVFLVGFAVVWRAVHSPFGQVLKAIRENEPRAVSLGYRTERYKLLAFVLSASLAGLAGGTKALVFQLASLTDVTWQMSGEVVLMTLLGGMGTLLGPVVGAAIVVTLESYLAATSMPVPVVIGAIFVVCVLVFRRGIVGELQARFGRR</sequence>
<feature type="transmembrane region" description="Helical" evidence="6">
    <location>
        <begin position="186"/>
        <end position="205"/>
    </location>
</feature>
<keyword evidence="7" id="KW-0614">Plasmid</keyword>
<feature type="transmembrane region" description="Helical" evidence="6">
    <location>
        <begin position="111"/>
        <end position="130"/>
    </location>
</feature>
<evidence type="ECO:0000256" key="4">
    <source>
        <dbReference type="ARBA" id="ARBA00022989"/>
    </source>
</evidence>
<protein>
    <submittedName>
        <fullName evidence="7">Branched-chain amino acid ABC transporter permease</fullName>
    </submittedName>
</protein>
<dbReference type="InterPro" id="IPR043428">
    <property type="entry name" value="LivM-like"/>
</dbReference>
<feature type="transmembrane region" description="Helical" evidence="6">
    <location>
        <begin position="235"/>
        <end position="260"/>
    </location>
</feature>
<feature type="transmembrane region" description="Helical" evidence="6">
    <location>
        <begin position="137"/>
        <end position="155"/>
    </location>
</feature>
<keyword evidence="4 6" id="KW-1133">Transmembrane helix</keyword>
<accession>A0A4D8Q1D6</accession>
<feature type="transmembrane region" description="Helical" evidence="6">
    <location>
        <begin position="308"/>
        <end position="327"/>
    </location>
</feature>
<proteinExistence type="predicted"/>